<dbReference type="Pfam" id="PF00293">
    <property type="entry name" value="NUDIX"/>
    <property type="match status" value="1"/>
</dbReference>
<dbReference type="AlphaFoldDB" id="A0A2M6NZQ4"/>
<name>A0A2M6NZQ4_9BACT</name>
<gene>
    <name evidence="3" type="ORF">COU30_05290</name>
</gene>
<evidence type="ECO:0000313" key="3">
    <source>
        <dbReference type="EMBL" id="PIR76921.1"/>
    </source>
</evidence>
<evidence type="ECO:0000259" key="2">
    <source>
        <dbReference type="Pfam" id="PF00293"/>
    </source>
</evidence>
<protein>
    <recommendedName>
        <fullName evidence="2">Nudix hydrolase domain-containing protein</fullName>
    </recommendedName>
</protein>
<dbReference type="SUPFAM" id="SSF55811">
    <property type="entry name" value="Nudix"/>
    <property type="match status" value="1"/>
</dbReference>
<dbReference type="GO" id="GO:0016787">
    <property type="term" value="F:hydrolase activity"/>
    <property type="evidence" value="ECO:0007669"/>
    <property type="project" value="UniProtKB-KW"/>
</dbReference>
<dbReference type="Proteomes" id="UP000228528">
    <property type="component" value="Unassembled WGS sequence"/>
</dbReference>
<evidence type="ECO:0000313" key="4">
    <source>
        <dbReference type="Proteomes" id="UP000228528"/>
    </source>
</evidence>
<accession>A0A2M6NZQ4</accession>
<sequence>MREQKCLLLKNALHGRYELPGGRMEVGDSDTKIAMAREITEETGITQFAIIDRVGWEAWTIS</sequence>
<dbReference type="Gene3D" id="3.90.79.10">
    <property type="entry name" value="Nucleoside Triphosphate Pyrophosphohydrolase"/>
    <property type="match status" value="1"/>
</dbReference>
<dbReference type="InterPro" id="IPR000086">
    <property type="entry name" value="NUDIX_hydrolase_dom"/>
</dbReference>
<dbReference type="EMBL" id="PFBW01000222">
    <property type="protein sequence ID" value="PIR76921.1"/>
    <property type="molecule type" value="Genomic_DNA"/>
</dbReference>
<organism evidence="3 4">
    <name type="scientific">Candidatus Magasanikbacteria bacterium CG10_big_fil_rev_8_21_14_0_10_38_6</name>
    <dbReference type="NCBI Taxonomy" id="1974647"/>
    <lineage>
        <taxon>Bacteria</taxon>
        <taxon>Candidatus Magasanikiibacteriota</taxon>
    </lineage>
</organism>
<feature type="domain" description="Nudix hydrolase" evidence="2">
    <location>
        <begin position="3"/>
        <end position="55"/>
    </location>
</feature>
<keyword evidence="1" id="KW-0378">Hydrolase</keyword>
<evidence type="ECO:0000256" key="1">
    <source>
        <dbReference type="ARBA" id="ARBA00022801"/>
    </source>
</evidence>
<dbReference type="InterPro" id="IPR015797">
    <property type="entry name" value="NUDIX_hydrolase-like_dom_sf"/>
</dbReference>
<comment type="caution">
    <text evidence="3">The sequence shown here is derived from an EMBL/GenBank/DDBJ whole genome shotgun (WGS) entry which is preliminary data.</text>
</comment>
<dbReference type="PRINTS" id="PR00502">
    <property type="entry name" value="NUDIXFAMILY"/>
</dbReference>
<reference evidence="4" key="1">
    <citation type="submission" date="2017-09" db="EMBL/GenBank/DDBJ databases">
        <title>Depth-based differentiation of microbial function through sediment-hosted aquifers and enrichment of novel symbionts in the deep terrestrial subsurface.</title>
        <authorList>
            <person name="Probst A.J."/>
            <person name="Ladd B."/>
            <person name="Jarett J.K."/>
            <person name="Geller-Mcgrath D.E."/>
            <person name="Sieber C.M.K."/>
            <person name="Emerson J.B."/>
            <person name="Anantharaman K."/>
            <person name="Thomas B.C."/>
            <person name="Malmstrom R."/>
            <person name="Stieglmeier M."/>
            <person name="Klingl A."/>
            <person name="Woyke T."/>
            <person name="Ryan C.M."/>
            <person name="Banfield J.F."/>
        </authorList>
    </citation>
    <scope>NUCLEOTIDE SEQUENCE [LARGE SCALE GENOMIC DNA]</scope>
</reference>
<proteinExistence type="predicted"/>
<dbReference type="InterPro" id="IPR020476">
    <property type="entry name" value="Nudix_hydrolase"/>
</dbReference>